<keyword evidence="6" id="KW-0902">Two-component regulatory system</keyword>
<evidence type="ECO:0000256" key="6">
    <source>
        <dbReference type="ARBA" id="ARBA00023012"/>
    </source>
</evidence>
<dbReference type="SMART" id="SM00073">
    <property type="entry name" value="HPT"/>
    <property type="match status" value="1"/>
</dbReference>
<organism evidence="11 12">
    <name type="scientific">Parasphingorhabdus flavimaris</name>
    <dbReference type="NCBI Taxonomy" id="266812"/>
    <lineage>
        <taxon>Bacteria</taxon>
        <taxon>Pseudomonadati</taxon>
        <taxon>Pseudomonadota</taxon>
        <taxon>Alphaproteobacteria</taxon>
        <taxon>Sphingomonadales</taxon>
        <taxon>Sphingomonadaceae</taxon>
        <taxon>Parasphingorhabdus</taxon>
    </lineage>
</organism>
<comment type="catalytic activity">
    <reaction evidence="1">
        <text>ATP + protein L-histidine = ADP + protein N-phospho-L-histidine.</text>
        <dbReference type="EC" id="2.7.13.3"/>
    </reaction>
</comment>
<dbReference type="Pfam" id="PF02518">
    <property type="entry name" value="HATPase_c"/>
    <property type="match status" value="1"/>
</dbReference>
<feature type="modified residue" description="Phosphohistidine" evidence="7">
    <location>
        <position position="44"/>
    </location>
</feature>
<dbReference type="SUPFAM" id="SSF47226">
    <property type="entry name" value="Histidine-containing phosphotransfer domain, HPT domain"/>
    <property type="match status" value="1"/>
</dbReference>
<evidence type="ECO:0000256" key="3">
    <source>
        <dbReference type="ARBA" id="ARBA00022553"/>
    </source>
</evidence>
<dbReference type="InterPro" id="IPR003594">
    <property type="entry name" value="HATPase_dom"/>
</dbReference>
<dbReference type="InterPro" id="IPR036641">
    <property type="entry name" value="HPT_dom_sf"/>
</dbReference>
<dbReference type="InterPro" id="IPR004358">
    <property type="entry name" value="Sig_transdc_His_kin-like_C"/>
</dbReference>
<evidence type="ECO:0000256" key="1">
    <source>
        <dbReference type="ARBA" id="ARBA00000085"/>
    </source>
</evidence>
<dbReference type="InterPro" id="IPR008207">
    <property type="entry name" value="Sig_transdc_His_kin_Hpt_dom"/>
</dbReference>
<dbReference type="Pfam" id="PF01584">
    <property type="entry name" value="CheW"/>
    <property type="match status" value="1"/>
</dbReference>
<dbReference type="InterPro" id="IPR036890">
    <property type="entry name" value="HATPase_C_sf"/>
</dbReference>
<gene>
    <name evidence="11" type="ORF">HUO14_10915</name>
</gene>
<dbReference type="EMBL" id="JABWMH010000003">
    <property type="protein sequence ID" value="NVD28413.1"/>
    <property type="molecule type" value="Genomic_DNA"/>
</dbReference>
<dbReference type="RefSeq" id="WP_176279865.1">
    <property type="nucleotide sequence ID" value="NZ_JABWMH010000003.1"/>
</dbReference>
<feature type="domain" description="HPt" evidence="10">
    <location>
        <begin position="1"/>
        <end position="101"/>
    </location>
</feature>
<dbReference type="Proteomes" id="UP000652427">
    <property type="component" value="Unassembled WGS sequence"/>
</dbReference>
<dbReference type="PANTHER" id="PTHR43395:SF1">
    <property type="entry name" value="CHEMOTAXIS PROTEIN CHEA"/>
    <property type="match status" value="1"/>
</dbReference>
<evidence type="ECO:0000313" key="11">
    <source>
        <dbReference type="EMBL" id="NVD28413.1"/>
    </source>
</evidence>
<dbReference type="Gene3D" id="3.30.565.10">
    <property type="entry name" value="Histidine kinase-like ATPase, C-terminal domain"/>
    <property type="match status" value="1"/>
</dbReference>
<dbReference type="InterPro" id="IPR002545">
    <property type="entry name" value="CheW-lke_dom"/>
</dbReference>
<dbReference type="EC" id="2.7.13.3" evidence="2"/>
<sequence length="785" mass="84767">MDDLLAEFIAETREMLEAMQGELVTWEADPTDRERLDTIFRFVHTVKGSSGFFDLPRIEKLGHAAEGALADVRAGKRAADGPLINAVLATIDRIVAMVDAIDAGEAFPEGGDDEFVMALEPDAENGSEVEALIADQLNDEGRKNVVRPARSIRLPVPLLDRVMAGISDIVLVRNELARAIRHSEVDPVVSSTFDRLSTIVDDARQDISRMRMQRLEHLFATMPRLVRDLSAELGKHAMVEIEGGQVELDRELIELLRDPLMHILRNAIDHGIEKPARRLAAGKSEIGLIHISARQTGNSIIISVTDDGFGINTDNLVDRAIAAGVVTAEAAAQLPEEERIALMFQPGVSTADQVTSVSGRGVGMDVVRANIESLGGHIRVTSQPGNGTRHVISLPATLSIIPALTVKAGGQSFGIPRSYVEEIVSVKSQTLEFDQAGDTLLVKFLGQRLRCCSLARILDLEPVAGSQNAALLMIRLAGGDLFGLAVDEVIDHQELVIKPLPPSITATQLYTGSSLLDDGSLILMLYMGAIAIREGLVSDVSKSSRKSTLKGRQKAIATAEVSALLVVGLDGKRRIVRMDPVSRIQKVDSAAVRLSDEGAQVVIDGDIYPLAGTGYGPIGDGEVNLLIFSDGANHLAYAIQNVVDTIHIANAVLPGEKKGEIEGVTLFDGEAVEVLDCHWLFAQHDGQGQRTASRTCQIDEADPWVRTILRPMVEAAGYRIVDADSGEDVDIAITMGQQETMPARAGQVITLTNDPEAADHKDGVIYRYDRGTLLESLMKQQRKSA</sequence>
<evidence type="ECO:0000256" key="2">
    <source>
        <dbReference type="ARBA" id="ARBA00012438"/>
    </source>
</evidence>
<evidence type="ECO:0000256" key="5">
    <source>
        <dbReference type="ARBA" id="ARBA00022777"/>
    </source>
</evidence>
<evidence type="ECO:0000256" key="7">
    <source>
        <dbReference type="PROSITE-ProRule" id="PRU00110"/>
    </source>
</evidence>
<reference evidence="11 12" key="1">
    <citation type="submission" date="2020-06" db="EMBL/GenBank/DDBJ databases">
        <authorList>
            <person name="Kim S.-J."/>
            <person name="Park S.-J."/>
        </authorList>
    </citation>
    <scope>NUCLEOTIDE SEQUENCE [LARGE SCALE GENOMIC DNA]</scope>
    <source>
        <strain evidence="11 12">SW-151</strain>
    </source>
</reference>
<feature type="domain" description="CheW-like" evidence="9">
    <location>
        <begin position="400"/>
        <end position="536"/>
    </location>
</feature>
<dbReference type="InterPro" id="IPR051315">
    <property type="entry name" value="Bact_Chemotaxis_CheA"/>
</dbReference>
<evidence type="ECO:0000259" key="10">
    <source>
        <dbReference type="PROSITE" id="PS50894"/>
    </source>
</evidence>
<dbReference type="PANTHER" id="PTHR43395">
    <property type="entry name" value="SENSOR HISTIDINE KINASE CHEA"/>
    <property type="match status" value="1"/>
</dbReference>
<keyword evidence="4" id="KW-0808">Transferase</keyword>
<proteinExistence type="predicted"/>
<keyword evidence="5" id="KW-0418">Kinase</keyword>
<dbReference type="SMART" id="SM00260">
    <property type="entry name" value="CheW"/>
    <property type="match status" value="1"/>
</dbReference>
<feature type="domain" description="Histidine kinase" evidence="8">
    <location>
        <begin position="147"/>
        <end position="398"/>
    </location>
</feature>
<dbReference type="SUPFAM" id="SSF50341">
    <property type="entry name" value="CheW-like"/>
    <property type="match status" value="1"/>
</dbReference>
<dbReference type="InterPro" id="IPR036061">
    <property type="entry name" value="CheW-like_dom_sf"/>
</dbReference>
<dbReference type="Pfam" id="PF01627">
    <property type="entry name" value="Hpt"/>
    <property type="match status" value="1"/>
</dbReference>
<dbReference type="CDD" id="cd00088">
    <property type="entry name" value="HPT"/>
    <property type="match status" value="1"/>
</dbReference>
<keyword evidence="3 7" id="KW-0597">Phosphoprotein</keyword>
<dbReference type="InterPro" id="IPR005467">
    <property type="entry name" value="His_kinase_dom"/>
</dbReference>
<dbReference type="PROSITE" id="PS50894">
    <property type="entry name" value="HPT"/>
    <property type="match status" value="1"/>
</dbReference>
<accession>A0ABX2N3Y7</accession>
<keyword evidence="12" id="KW-1185">Reference proteome</keyword>
<evidence type="ECO:0000259" key="9">
    <source>
        <dbReference type="PROSITE" id="PS50851"/>
    </source>
</evidence>
<evidence type="ECO:0000259" key="8">
    <source>
        <dbReference type="PROSITE" id="PS50109"/>
    </source>
</evidence>
<protein>
    <recommendedName>
        <fullName evidence="2">histidine kinase</fullName>
        <ecNumber evidence="2">2.7.13.3</ecNumber>
    </recommendedName>
</protein>
<dbReference type="PROSITE" id="PS50851">
    <property type="entry name" value="CHEW"/>
    <property type="match status" value="1"/>
</dbReference>
<dbReference type="Gene3D" id="2.30.30.40">
    <property type="entry name" value="SH3 Domains"/>
    <property type="match status" value="1"/>
</dbReference>
<dbReference type="PROSITE" id="PS50109">
    <property type="entry name" value="HIS_KIN"/>
    <property type="match status" value="1"/>
</dbReference>
<dbReference type="PRINTS" id="PR00344">
    <property type="entry name" value="BCTRLSENSOR"/>
</dbReference>
<dbReference type="Gene3D" id="1.20.120.160">
    <property type="entry name" value="HPT domain"/>
    <property type="match status" value="1"/>
</dbReference>
<dbReference type="SUPFAM" id="SSF55874">
    <property type="entry name" value="ATPase domain of HSP90 chaperone/DNA topoisomerase II/histidine kinase"/>
    <property type="match status" value="1"/>
</dbReference>
<comment type="caution">
    <text evidence="11">The sequence shown here is derived from an EMBL/GenBank/DDBJ whole genome shotgun (WGS) entry which is preliminary data.</text>
</comment>
<dbReference type="SMART" id="SM00387">
    <property type="entry name" value="HATPase_c"/>
    <property type="match status" value="1"/>
</dbReference>
<name>A0ABX2N3Y7_9SPHN</name>
<evidence type="ECO:0000313" key="12">
    <source>
        <dbReference type="Proteomes" id="UP000652427"/>
    </source>
</evidence>
<evidence type="ECO:0000256" key="4">
    <source>
        <dbReference type="ARBA" id="ARBA00022679"/>
    </source>
</evidence>